<feature type="compositionally biased region" description="Pro residues" evidence="1">
    <location>
        <begin position="199"/>
        <end position="211"/>
    </location>
</feature>
<feature type="compositionally biased region" description="Low complexity" evidence="1">
    <location>
        <begin position="212"/>
        <end position="233"/>
    </location>
</feature>
<evidence type="ECO:0000313" key="3">
    <source>
        <dbReference type="EMBL" id="MFC7462300.1"/>
    </source>
</evidence>
<gene>
    <name evidence="3" type="ORF">ACFQU0_17880</name>
</gene>
<accession>A0ABW2SGB7</accession>
<dbReference type="PROSITE" id="PS51257">
    <property type="entry name" value="PROKAR_LIPOPROTEIN"/>
    <property type="match status" value="1"/>
</dbReference>
<comment type="caution">
    <text evidence="3">The sequence shown here is derived from an EMBL/GenBank/DDBJ whole genome shotgun (WGS) entry which is preliminary data.</text>
</comment>
<protein>
    <recommendedName>
        <fullName evidence="5">Ankyrin repeat protein</fullName>
    </recommendedName>
</protein>
<feature type="chain" id="PRO_5045103594" description="Ankyrin repeat protein" evidence="2">
    <location>
        <begin position="24"/>
        <end position="379"/>
    </location>
</feature>
<evidence type="ECO:0000256" key="2">
    <source>
        <dbReference type="SAM" id="SignalP"/>
    </source>
</evidence>
<evidence type="ECO:0000256" key="1">
    <source>
        <dbReference type="SAM" id="MobiDB-lite"/>
    </source>
</evidence>
<organism evidence="3 4">
    <name type="scientific">Hydrogenophaga defluvii</name>
    <dbReference type="NCBI Taxonomy" id="249410"/>
    <lineage>
        <taxon>Bacteria</taxon>
        <taxon>Pseudomonadati</taxon>
        <taxon>Pseudomonadota</taxon>
        <taxon>Betaproteobacteria</taxon>
        <taxon>Burkholderiales</taxon>
        <taxon>Comamonadaceae</taxon>
        <taxon>Hydrogenophaga</taxon>
    </lineage>
</organism>
<sequence length="379" mass="40303">MQFQTRVLSAALSALAASLAGCASYPAEDAIFGKPQRLMDMALSGQLNPNERLRASNLIGDSQNTITPLCALAQSMISAPAVDTLLRQGADVNMPCRTSETTMPLDVVMTQAHYRGSVTLTNRPTHVPTFVAYAEKFIARGGRSEKGALSFDQVKMRIASDIARSNSLHPEVVSNFSKSPSQATAYLARMAEGVTYAAPPAPPAPPPPQAPPVATQRPAPKPPTSAATSSGPGKRAHAVIMIAVGGVDTPRKVTTRLTDGDRGAVSICGRKFLMAGVAEDGVRSFTCDGSGGMGGGTYIDGQRTGDIEWGYSIDTDDQSLKIKSYQAWGENYFPNAQEPATLIYYRFKNGPLAGRSYATIVGKVPGRDMLYLSSNYFAR</sequence>
<dbReference type="RefSeq" id="WP_382203090.1">
    <property type="nucleotide sequence ID" value="NZ_JBHTBZ010000062.1"/>
</dbReference>
<evidence type="ECO:0000313" key="4">
    <source>
        <dbReference type="Proteomes" id="UP001596457"/>
    </source>
</evidence>
<keyword evidence="4" id="KW-1185">Reference proteome</keyword>
<proteinExistence type="predicted"/>
<keyword evidence="2" id="KW-0732">Signal</keyword>
<reference evidence="4" key="1">
    <citation type="journal article" date="2019" name="Int. J. Syst. Evol. Microbiol.">
        <title>The Global Catalogue of Microorganisms (GCM) 10K type strain sequencing project: providing services to taxonomists for standard genome sequencing and annotation.</title>
        <authorList>
            <consortium name="The Broad Institute Genomics Platform"/>
            <consortium name="The Broad Institute Genome Sequencing Center for Infectious Disease"/>
            <person name="Wu L."/>
            <person name="Ma J."/>
        </authorList>
    </citation>
    <scope>NUCLEOTIDE SEQUENCE [LARGE SCALE GENOMIC DNA]</scope>
    <source>
        <strain evidence="4">CCUG 53903</strain>
    </source>
</reference>
<name>A0ABW2SGB7_9BURK</name>
<dbReference type="Proteomes" id="UP001596457">
    <property type="component" value="Unassembled WGS sequence"/>
</dbReference>
<feature type="signal peptide" evidence="2">
    <location>
        <begin position="1"/>
        <end position="23"/>
    </location>
</feature>
<feature type="region of interest" description="Disordered" evidence="1">
    <location>
        <begin position="197"/>
        <end position="234"/>
    </location>
</feature>
<evidence type="ECO:0008006" key="5">
    <source>
        <dbReference type="Google" id="ProtNLM"/>
    </source>
</evidence>
<dbReference type="EMBL" id="JBHTBZ010000062">
    <property type="protein sequence ID" value="MFC7462300.1"/>
    <property type="molecule type" value="Genomic_DNA"/>
</dbReference>